<gene>
    <name evidence="10" type="ORF">ETSY2_41015</name>
</gene>
<name>W4LNB7_9BACT</name>
<feature type="domain" description="Major facilitator superfamily (MFS) profile" evidence="9">
    <location>
        <begin position="1"/>
        <end position="435"/>
    </location>
</feature>
<feature type="transmembrane region" description="Helical" evidence="8">
    <location>
        <begin position="92"/>
        <end position="113"/>
    </location>
</feature>
<feature type="transmembrane region" description="Helical" evidence="8">
    <location>
        <begin position="197"/>
        <end position="218"/>
    </location>
</feature>
<feature type="transmembrane region" description="Helical" evidence="8">
    <location>
        <begin position="7"/>
        <end position="25"/>
    </location>
</feature>
<dbReference type="Gene3D" id="1.20.1720.10">
    <property type="entry name" value="Multidrug resistance protein D"/>
    <property type="match status" value="1"/>
</dbReference>
<evidence type="ECO:0000313" key="11">
    <source>
        <dbReference type="Proteomes" id="UP000019140"/>
    </source>
</evidence>
<evidence type="ECO:0000256" key="4">
    <source>
        <dbReference type="ARBA" id="ARBA00022475"/>
    </source>
</evidence>
<feature type="transmembrane region" description="Helical" evidence="8">
    <location>
        <begin position="65"/>
        <end position="86"/>
    </location>
</feature>
<dbReference type="HOGENOM" id="CLU_627805_0_0_7"/>
<keyword evidence="11" id="KW-1185">Reference proteome</keyword>
<feature type="transmembrane region" description="Helical" evidence="8">
    <location>
        <begin position="125"/>
        <end position="144"/>
    </location>
</feature>
<dbReference type="InterPro" id="IPR005829">
    <property type="entry name" value="Sugar_transporter_CS"/>
</dbReference>
<evidence type="ECO:0000256" key="2">
    <source>
        <dbReference type="ARBA" id="ARBA00008537"/>
    </source>
</evidence>
<evidence type="ECO:0000256" key="1">
    <source>
        <dbReference type="ARBA" id="ARBA00004651"/>
    </source>
</evidence>
<evidence type="ECO:0000256" key="7">
    <source>
        <dbReference type="ARBA" id="ARBA00023136"/>
    </source>
</evidence>
<keyword evidence="6 8" id="KW-1133">Transmembrane helix</keyword>
<comment type="subcellular location">
    <subcellularLocation>
        <location evidence="1">Cell membrane</location>
        <topology evidence="1">Multi-pass membrane protein</topology>
    </subcellularLocation>
</comment>
<dbReference type="InterPro" id="IPR004638">
    <property type="entry name" value="EmrB-like"/>
</dbReference>
<comment type="similarity">
    <text evidence="2">Belongs to the major facilitator superfamily. EmrB family.</text>
</comment>
<feature type="non-terminal residue" evidence="10">
    <location>
        <position position="1"/>
    </location>
</feature>
<dbReference type="AlphaFoldDB" id="W4LNB7"/>
<keyword evidence="7 8" id="KW-0472">Membrane</keyword>
<dbReference type="PRINTS" id="PR01036">
    <property type="entry name" value="TCRTETB"/>
</dbReference>
<evidence type="ECO:0000256" key="3">
    <source>
        <dbReference type="ARBA" id="ARBA00022448"/>
    </source>
</evidence>
<feature type="transmembrane region" description="Helical" evidence="8">
    <location>
        <begin position="283"/>
        <end position="302"/>
    </location>
</feature>
<dbReference type="SUPFAM" id="SSF103473">
    <property type="entry name" value="MFS general substrate transporter"/>
    <property type="match status" value="1"/>
</dbReference>
<evidence type="ECO:0000256" key="6">
    <source>
        <dbReference type="ARBA" id="ARBA00022989"/>
    </source>
</evidence>
<evidence type="ECO:0000256" key="8">
    <source>
        <dbReference type="SAM" id="Phobius"/>
    </source>
</evidence>
<keyword evidence="3" id="KW-0813">Transport</keyword>
<evidence type="ECO:0000259" key="9">
    <source>
        <dbReference type="PROSITE" id="PS50850"/>
    </source>
</evidence>
<proteinExistence type="inferred from homology"/>
<reference evidence="10 11" key="1">
    <citation type="journal article" date="2014" name="Nature">
        <title>An environmental bacterial taxon with a large and distinct metabolic repertoire.</title>
        <authorList>
            <person name="Wilson M.C."/>
            <person name="Mori T."/>
            <person name="Ruckert C."/>
            <person name="Uria A.R."/>
            <person name="Helf M.J."/>
            <person name="Takada K."/>
            <person name="Gernert C."/>
            <person name="Steffens U.A."/>
            <person name="Heycke N."/>
            <person name="Schmitt S."/>
            <person name="Rinke C."/>
            <person name="Helfrich E.J."/>
            <person name="Brachmann A.O."/>
            <person name="Gurgui C."/>
            <person name="Wakimoto T."/>
            <person name="Kracht M."/>
            <person name="Crusemann M."/>
            <person name="Hentschel U."/>
            <person name="Abe I."/>
            <person name="Matsunaga S."/>
            <person name="Kalinowski J."/>
            <person name="Takeyama H."/>
            <person name="Piel J."/>
        </authorList>
    </citation>
    <scope>NUCLEOTIDE SEQUENCE [LARGE SCALE GENOMIC DNA]</scope>
    <source>
        <strain evidence="11">TSY2</strain>
    </source>
</reference>
<dbReference type="Pfam" id="PF07690">
    <property type="entry name" value="MFS_1"/>
    <property type="match status" value="1"/>
</dbReference>
<keyword evidence="4" id="KW-1003">Cell membrane</keyword>
<sequence length="436" mass="47332">LGNKNLYLTGLMIFTSASALCGLAPNVYVLIALRAVQGLGAGVLMPMLMVLMVENYPPEKRGMGTALWGLGASLGSVMGLPLGGYFADAVDWRAVFYVNLLPGGLAILGTLFFVPASKREHRVPFDVWGCLTLTATLVSLLIALSQGQREGWDSAFILTLFAICGTAFVFFLLIEWRSATPLVDIRLYRRSLYVKGTLVALTMGLFFHGSTFLSVLFAQLLLDFSVERTALALLPGSMAMVLTTPLVGWMLDRIDGRIPMLIGLAIYGMCCYMMLLADMRIGFAYIMWSYIWRGLGLGFLYPPVYSVAIQGVPQEQTRGASSLLNLQVTLGGAFSVSLLTTLIDVRQTVYQARFAETQMLNAVGTQQALSVFAQMADAVGAGAMSLQGYALGLLQGVVRREALVHALNDGFYVVILVGLCSVAIILTMWTGRHRQI</sequence>
<keyword evidence="5 8" id="KW-0812">Transmembrane</keyword>
<feature type="transmembrane region" description="Helical" evidence="8">
    <location>
        <begin position="323"/>
        <end position="343"/>
    </location>
</feature>
<dbReference type="Proteomes" id="UP000019140">
    <property type="component" value="Unassembled WGS sequence"/>
</dbReference>
<feature type="transmembrane region" description="Helical" evidence="8">
    <location>
        <begin position="410"/>
        <end position="429"/>
    </location>
</feature>
<evidence type="ECO:0000313" key="10">
    <source>
        <dbReference type="EMBL" id="ETW99369.1"/>
    </source>
</evidence>
<feature type="transmembrane region" description="Helical" evidence="8">
    <location>
        <begin position="31"/>
        <end position="53"/>
    </location>
</feature>
<dbReference type="NCBIfam" id="TIGR00711">
    <property type="entry name" value="efflux_EmrB"/>
    <property type="match status" value="1"/>
</dbReference>
<protein>
    <recommendedName>
        <fullName evidence="9">Major facilitator superfamily (MFS) profile domain-containing protein</fullName>
    </recommendedName>
</protein>
<organism evidence="10 11">
    <name type="scientific">Candidatus Entotheonella gemina</name>
    <dbReference type="NCBI Taxonomy" id="1429439"/>
    <lineage>
        <taxon>Bacteria</taxon>
        <taxon>Pseudomonadati</taxon>
        <taxon>Nitrospinota/Tectimicrobiota group</taxon>
        <taxon>Candidatus Tectimicrobiota</taxon>
        <taxon>Candidatus Entotheonellia</taxon>
        <taxon>Candidatus Entotheonellales</taxon>
        <taxon>Candidatus Entotheonellaceae</taxon>
        <taxon>Candidatus Entotheonella</taxon>
    </lineage>
</organism>
<dbReference type="PANTHER" id="PTHR42718:SF9">
    <property type="entry name" value="MAJOR FACILITATOR SUPERFAMILY MULTIDRUG TRANSPORTER MFSC"/>
    <property type="match status" value="1"/>
</dbReference>
<dbReference type="GO" id="GO:0005886">
    <property type="term" value="C:plasma membrane"/>
    <property type="evidence" value="ECO:0007669"/>
    <property type="project" value="UniProtKB-SubCell"/>
</dbReference>
<comment type="caution">
    <text evidence="10">The sequence shown here is derived from an EMBL/GenBank/DDBJ whole genome shotgun (WGS) entry which is preliminary data.</text>
</comment>
<feature type="transmembrane region" description="Helical" evidence="8">
    <location>
        <begin position="156"/>
        <end position="176"/>
    </location>
</feature>
<dbReference type="InterPro" id="IPR036259">
    <property type="entry name" value="MFS_trans_sf"/>
</dbReference>
<dbReference type="GO" id="GO:0022857">
    <property type="term" value="F:transmembrane transporter activity"/>
    <property type="evidence" value="ECO:0007669"/>
    <property type="project" value="InterPro"/>
</dbReference>
<dbReference type="PROSITE" id="PS50850">
    <property type="entry name" value="MFS"/>
    <property type="match status" value="1"/>
</dbReference>
<dbReference type="PANTHER" id="PTHR42718">
    <property type="entry name" value="MAJOR FACILITATOR SUPERFAMILY MULTIDRUG TRANSPORTER MFSC"/>
    <property type="match status" value="1"/>
</dbReference>
<dbReference type="InterPro" id="IPR011701">
    <property type="entry name" value="MFS"/>
</dbReference>
<dbReference type="EMBL" id="AZHX01001846">
    <property type="protein sequence ID" value="ETW99369.1"/>
    <property type="molecule type" value="Genomic_DNA"/>
</dbReference>
<evidence type="ECO:0000256" key="5">
    <source>
        <dbReference type="ARBA" id="ARBA00022692"/>
    </source>
</evidence>
<dbReference type="PROSITE" id="PS00217">
    <property type="entry name" value="SUGAR_TRANSPORT_2"/>
    <property type="match status" value="1"/>
</dbReference>
<dbReference type="InterPro" id="IPR020846">
    <property type="entry name" value="MFS_dom"/>
</dbReference>
<dbReference type="Gene3D" id="1.20.1250.20">
    <property type="entry name" value="MFS general substrate transporter like domains"/>
    <property type="match status" value="1"/>
</dbReference>
<accession>W4LNB7</accession>
<feature type="transmembrane region" description="Helical" evidence="8">
    <location>
        <begin position="258"/>
        <end position="277"/>
    </location>
</feature>
<feature type="transmembrane region" description="Helical" evidence="8">
    <location>
        <begin position="230"/>
        <end position="251"/>
    </location>
</feature>